<gene>
    <name evidence="2" type="ORF">CBF27_13780</name>
</gene>
<name>A0A430ALH4_9ENTE</name>
<organism evidence="2 3">
    <name type="scientific">Vagococcus acidifermentans</name>
    <dbReference type="NCBI Taxonomy" id="564710"/>
    <lineage>
        <taxon>Bacteria</taxon>
        <taxon>Bacillati</taxon>
        <taxon>Bacillota</taxon>
        <taxon>Bacilli</taxon>
        <taxon>Lactobacillales</taxon>
        <taxon>Enterococcaceae</taxon>
        <taxon>Vagococcus</taxon>
    </lineage>
</organism>
<keyword evidence="3" id="KW-1185">Reference proteome</keyword>
<accession>A0A430ALH4</accession>
<protein>
    <submittedName>
        <fullName evidence="2">Uncharacterized protein</fullName>
    </submittedName>
</protein>
<dbReference type="EMBL" id="NGKC01000026">
    <property type="protein sequence ID" value="RSU08971.1"/>
    <property type="molecule type" value="Genomic_DNA"/>
</dbReference>
<dbReference type="AlphaFoldDB" id="A0A430ALH4"/>
<feature type="transmembrane region" description="Helical" evidence="1">
    <location>
        <begin position="47"/>
        <end position="71"/>
    </location>
</feature>
<comment type="caution">
    <text evidence="2">The sequence shown here is derived from an EMBL/GenBank/DDBJ whole genome shotgun (WGS) entry which is preliminary data.</text>
</comment>
<keyword evidence="1" id="KW-1133">Transmembrane helix</keyword>
<feature type="transmembrane region" description="Helical" evidence="1">
    <location>
        <begin position="18"/>
        <end position="41"/>
    </location>
</feature>
<evidence type="ECO:0000256" key="1">
    <source>
        <dbReference type="SAM" id="Phobius"/>
    </source>
</evidence>
<keyword evidence="1" id="KW-0812">Transmembrane</keyword>
<proteinExistence type="predicted"/>
<feature type="transmembrane region" description="Helical" evidence="1">
    <location>
        <begin position="83"/>
        <end position="103"/>
    </location>
</feature>
<sequence length="137" mass="16432">MFLWLKTLYRKRAVTWPFIFYTIIWTLSITSLIFSLLYFSFSKYFNLIISAYIFPLSGYRSNCFKVISIIFKNRSKSISLNPLFFIQLLSPSWLISIQLRVFFSLSKSICWKYSTIEFNVLEVQKSIFRYTLNIFSI</sequence>
<evidence type="ECO:0000313" key="2">
    <source>
        <dbReference type="EMBL" id="RSU08971.1"/>
    </source>
</evidence>
<reference evidence="2 3" key="1">
    <citation type="submission" date="2017-05" db="EMBL/GenBank/DDBJ databases">
        <title>Vagococcus spp. assemblies.</title>
        <authorList>
            <person name="Gulvik C.A."/>
        </authorList>
    </citation>
    <scope>NUCLEOTIDE SEQUENCE [LARGE SCALE GENOMIC DNA]</scope>
    <source>
        <strain evidence="2 3">LMG 24798</strain>
    </source>
</reference>
<dbReference type="Proteomes" id="UP000286773">
    <property type="component" value="Unassembled WGS sequence"/>
</dbReference>
<evidence type="ECO:0000313" key="3">
    <source>
        <dbReference type="Proteomes" id="UP000286773"/>
    </source>
</evidence>
<keyword evidence="1" id="KW-0472">Membrane</keyword>